<dbReference type="PANTHER" id="PTHR34501">
    <property type="entry name" value="PROTEIN YDDL-RELATED"/>
    <property type="match status" value="1"/>
</dbReference>
<protein>
    <submittedName>
        <fullName evidence="2">Outer membrane protein (Porin)</fullName>
    </submittedName>
</protein>
<accession>A0A376F5Z6</accession>
<dbReference type="InterPro" id="IPR050298">
    <property type="entry name" value="Gram-neg_bact_OMP"/>
</dbReference>
<evidence type="ECO:0000313" key="2">
    <source>
        <dbReference type="EMBL" id="STD18235.1"/>
    </source>
</evidence>
<dbReference type="PANTHER" id="PTHR34501:SF2">
    <property type="entry name" value="OUTER MEMBRANE PORIN F-RELATED"/>
    <property type="match status" value="1"/>
</dbReference>
<reference evidence="2 3" key="1">
    <citation type="submission" date="2018-06" db="EMBL/GenBank/DDBJ databases">
        <authorList>
            <consortium name="Pathogen Informatics"/>
            <person name="Doyle S."/>
        </authorList>
    </citation>
    <scope>NUCLEOTIDE SEQUENCE [LARGE SCALE GENOMIC DNA]</scope>
    <source>
        <strain evidence="2 3">NCTC12123</strain>
    </source>
</reference>
<sequence>MRNPDNGDSKTYDQNILGTALSWTPDNWTFSAGGGWYQNFLTTKKVSVNDYFAGDAWGIEYFAGYKFPIGQYAVKSIQPYFMGDRIEYVNGRNYQRIDNGVGISFQLDYGFRVDYEHVFTSSTDNLGDMNLVRLRYDF</sequence>
<evidence type="ECO:0000256" key="1">
    <source>
        <dbReference type="ARBA" id="ARBA00022729"/>
    </source>
</evidence>
<gene>
    <name evidence="2" type="ORF">NCTC12123_00401</name>
</gene>
<dbReference type="SUPFAM" id="SSF56935">
    <property type="entry name" value="Porins"/>
    <property type="match status" value="1"/>
</dbReference>
<keyword evidence="1" id="KW-0732">Signal</keyword>
<proteinExistence type="predicted"/>
<organism evidence="2 3">
    <name type="scientific">Enterobacter asburiae</name>
    <dbReference type="NCBI Taxonomy" id="61645"/>
    <lineage>
        <taxon>Bacteria</taxon>
        <taxon>Pseudomonadati</taxon>
        <taxon>Pseudomonadota</taxon>
        <taxon>Gammaproteobacteria</taxon>
        <taxon>Enterobacterales</taxon>
        <taxon>Enterobacteriaceae</taxon>
        <taxon>Enterobacter</taxon>
        <taxon>Enterobacter cloacae complex</taxon>
    </lineage>
</organism>
<evidence type="ECO:0000313" key="3">
    <source>
        <dbReference type="Proteomes" id="UP000255163"/>
    </source>
</evidence>
<dbReference type="InterPro" id="IPR023614">
    <property type="entry name" value="Porin_dom_sf"/>
</dbReference>
<dbReference type="AlphaFoldDB" id="A0A376F5Z6"/>
<dbReference type="EMBL" id="UFYI01000007">
    <property type="protein sequence ID" value="STD18235.1"/>
    <property type="molecule type" value="Genomic_DNA"/>
</dbReference>
<name>A0A376F5Z6_ENTAS</name>
<dbReference type="Gene3D" id="2.40.160.10">
    <property type="entry name" value="Porin"/>
    <property type="match status" value="1"/>
</dbReference>
<dbReference type="Proteomes" id="UP000255163">
    <property type="component" value="Unassembled WGS sequence"/>
</dbReference>